<accession>A0A367ZJZ2</accession>
<dbReference type="InterPro" id="IPR052198">
    <property type="entry name" value="IorB_Oxidoreductase"/>
</dbReference>
<dbReference type="PANTHER" id="PTHR43854">
    <property type="entry name" value="INDOLEPYRUVATE OXIDOREDUCTASE SUBUNIT IORB"/>
    <property type="match status" value="1"/>
</dbReference>
<gene>
    <name evidence="3" type="ORF">OZSIB_1373</name>
</gene>
<dbReference type="Proteomes" id="UP000252355">
    <property type="component" value="Unassembled WGS sequence"/>
</dbReference>
<dbReference type="Pfam" id="PF01558">
    <property type="entry name" value="POR"/>
    <property type="match status" value="1"/>
</dbReference>
<keyword evidence="3" id="KW-0670">Pyruvate</keyword>
<dbReference type="AlphaFoldDB" id="A0A367ZJZ2"/>
<name>A0A367ZJZ2_9BACT</name>
<organism evidence="3 4">
    <name type="scientific">Candidatus Ozemobacter sibiricus</name>
    <dbReference type="NCBI Taxonomy" id="2268124"/>
    <lineage>
        <taxon>Bacteria</taxon>
        <taxon>Candidatus Ozemobacteria</taxon>
        <taxon>Candidatus Ozemobacterales</taxon>
        <taxon>Candidatus Ozemobacteraceae</taxon>
        <taxon>Candidatus Ozemobacter</taxon>
    </lineage>
</organism>
<evidence type="ECO:0000313" key="4">
    <source>
        <dbReference type="Proteomes" id="UP000252355"/>
    </source>
</evidence>
<dbReference type="GO" id="GO:0016903">
    <property type="term" value="F:oxidoreductase activity, acting on the aldehyde or oxo group of donors"/>
    <property type="evidence" value="ECO:0007669"/>
    <property type="project" value="InterPro"/>
</dbReference>
<evidence type="ECO:0000259" key="2">
    <source>
        <dbReference type="Pfam" id="PF01558"/>
    </source>
</evidence>
<evidence type="ECO:0000256" key="1">
    <source>
        <dbReference type="ARBA" id="ARBA00023002"/>
    </source>
</evidence>
<proteinExistence type="predicted"/>
<dbReference type="PANTHER" id="PTHR43854:SF1">
    <property type="entry name" value="INDOLEPYRUVATE OXIDOREDUCTASE SUBUNIT IORB"/>
    <property type="match status" value="1"/>
</dbReference>
<dbReference type="Gene3D" id="3.40.920.10">
    <property type="entry name" value="Pyruvate-ferredoxin oxidoreductase, PFOR, domain III"/>
    <property type="match status" value="1"/>
</dbReference>
<dbReference type="InterPro" id="IPR019752">
    <property type="entry name" value="Pyrv/ketoisovalerate_OxRed_cat"/>
</dbReference>
<sequence length="200" mass="21618">MASATFDIYMLGVGGQGIGLLSEALLRAFDHAGTQVRGVDTHGLAQRGGTVISHLRVGPDTHSPLVREGSADLVIALERHEALRGLQTHLRPGGQLVYYDAEWQPLPVRLGQAPRVTPEILATAAQERRARLHRVFVEDLPDPRQQNVAVMAWLIRHGVLPGLTARHLEAALADLLEGPTLARNLELFSRLVGAGPDSPP</sequence>
<keyword evidence="1" id="KW-0560">Oxidoreductase</keyword>
<comment type="caution">
    <text evidence="3">The sequence shown here is derived from an EMBL/GenBank/DDBJ whole genome shotgun (WGS) entry which is preliminary data.</text>
</comment>
<evidence type="ECO:0000313" key="3">
    <source>
        <dbReference type="EMBL" id="RCK78453.1"/>
    </source>
</evidence>
<protein>
    <submittedName>
        <fullName evidence="3">Indolepyruvate oxidoreductase subunit IorB</fullName>
    </submittedName>
</protein>
<dbReference type="InterPro" id="IPR002869">
    <property type="entry name" value="Pyrv_flavodox_OxRed_cen"/>
</dbReference>
<dbReference type="EMBL" id="QOQW01000022">
    <property type="protein sequence ID" value="RCK78453.1"/>
    <property type="molecule type" value="Genomic_DNA"/>
</dbReference>
<dbReference type="SUPFAM" id="SSF53323">
    <property type="entry name" value="Pyruvate-ferredoxin oxidoreductase, PFOR, domain III"/>
    <property type="match status" value="1"/>
</dbReference>
<reference evidence="3 4" key="1">
    <citation type="submission" date="2018-05" db="EMBL/GenBank/DDBJ databases">
        <title>A metagenomic window into the 2 km-deep terrestrial subsurface aquifer revealed taxonomically and functionally diverse microbial community comprising novel uncultured bacterial lineages.</title>
        <authorList>
            <person name="Kadnikov V.V."/>
            <person name="Mardanov A.V."/>
            <person name="Beletsky A.V."/>
            <person name="Banks D."/>
            <person name="Pimenov N.V."/>
            <person name="Frank Y.A."/>
            <person name="Karnachuk O.V."/>
            <person name="Ravin N.V."/>
        </authorList>
    </citation>
    <scope>NUCLEOTIDE SEQUENCE [LARGE SCALE GENOMIC DNA]</scope>
    <source>
        <strain evidence="3">BY5</strain>
    </source>
</reference>
<feature type="domain" description="Pyruvate/ketoisovalerate oxidoreductase catalytic" evidence="2">
    <location>
        <begin position="14"/>
        <end position="189"/>
    </location>
</feature>